<name>A0A5P1F1Y1_ASPOF</name>
<dbReference type="Pfam" id="PF00195">
    <property type="entry name" value="Chal_sti_synt_N"/>
    <property type="match status" value="1"/>
</dbReference>
<organism evidence="3 4">
    <name type="scientific">Asparagus officinalis</name>
    <name type="common">Garden asparagus</name>
    <dbReference type="NCBI Taxonomy" id="4686"/>
    <lineage>
        <taxon>Eukaryota</taxon>
        <taxon>Viridiplantae</taxon>
        <taxon>Streptophyta</taxon>
        <taxon>Embryophyta</taxon>
        <taxon>Tracheophyta</taxon>
        <taxon>Spermatophyta</taxon>
        <taxon>Magnoliopsida</taxon>
        <taxon>Liliopsida</taxon>
        <taxon>Asparagales</taxon>
        <taxon>Asparagaceae</taxon>
        <taxon>Asparagoideae</taxon>
        <taxon>Asparagus</taxon>
    </lineage>
</organism>
<feature type="region of interest" description="Disordered" evidence="1">
    <location>
        <begin position="133"/>
        <end position="164"/>
    </location>
</feature>
<feature type="domain" description="Chalcone/stilbene synthase N-terminal" evidence="2">
    <location>
        <begin position="11"/>
        <end position="103"/>
    </location>
</feature>
<accession>A0A5P1F1Y1</accession>
<dbReference type="GO" id="GO:0005783">
    <property type="term" value="C:endoplasmic reticulum"/>
    <property type="evidence" value="ECO:0007669"/>
    <property type="project" value="EnsemblPlants"/>
</dbReference>
<dbReference type="SUPFAM" id="SSF53901">
    <property type="entry name" value="Thiolase-like"/>
    <property type="match status" value="1"/>
</dbReference>
<gene>
    <name evidence="3" type="ORF">A4U43_C04F8340</name>
</gene>
<dbReference type="GO" id="GO:0080110">
    <property type="term" value="P:sporopollenin biosynthetic process"/>
    <property type="evidence" value="ECO:0007669"/>
    <property type="project" value="EnsemblPlants"/>
</dbReference>
<dbReference type="InterPro" id="IPR001099">
    <property type="entry name" value="Chalcone/stilbene_synt_N"/>
</dbReference>
<protein>
    <recommendedName>
        <fullName evidence="2">Chalcone/stilbene synthase N-terminal domain-containing protein</fullName>
    </recommendedName>
</protein>
<dbReference type="PANTHER" id="PTHR11877">
    <property type="entry name" value="HYDROXYMETHYLGLUTARYL-COA SYNTHASE"/>
    <property type="match status" value="1"/>
</dbReference>
<dbReference type="GO" id="GO:0090439">
    <property type="term" value="F:tetraketide alpha-pyrone synthase activity"/>
    <property type="evidence" value="ECO:0007669"/>
    <property type="project" value="EnsemblPlants"/>
</dbReference>
<evidence type="ECO:0000259" key="2">
    <source>
        <dbReference type="Pfam" id="PF00195"/>
    </source>
</evidence>
<evidence type="ECO:0000256" key="1">
    <source>
        <dbReference type="SAM" id="MobiDB-lite"/>
    </source>
</evidence>
<dbReference type="EMBL" id="CM007384">
    <property type="protein sequence ID" value="ONK71417.1"/>
    <property type="molecule type" value="Genomic_DNA"/>
</dbReference>
<dbReference type="GO" id="GO:0030639">
    <property type="term" value="P:polyketide biosynthetic process"/>
    <property type="evidence" value="ECO:0007669"/>
    <property type="project" value="EnsemblPlants"/>
</dbReference>
<feature type="compositionally biased region" description="Basic and acidic residues" evidence="1">
    <location>
        <begin position="205"/>
        <end position="214"/>
    </location>
</feature>
<dbReference type="InterPro" id="IPR016039">
    <property type="entry name" value="Thiolase-like"/>
</dbReference>
<reference evidence="4" key="1">
    <citation type="journal article" date="2017" name="Nat. Commun.">
        <title>The asparagus genome sheds light on the origin and evolution of a young Y chromosome.</title>
        <authorList>
            <person name="Harkess A."/>
            <person name="Zhou J."/>
            <person name="Xu C."/>
            <person name="Bowers J.E."/>
            <person name="Van der Hulst R."/>
            <person name="Ayyampalayam S."/>
            <person name="Mercati F."/>
            <person name="Riccardi P."/>
            <person name="McKain M.R."/>
            <person name="Kakrana A."/>
            <person name="Tang H."/>
            <person name="Ray J."/>
            <person name="Groenendijk J."/>
            <person name="Arikit S."/>
            <person name="Mathioni S.M."/>
            <person name="Nakano M."/>
            <person name="Shan H."/>
            <person name="Telgmann-Rauber A."/>
            <person name="Kanno A."/>
            <person name="Yue Z."/>
            <person name="Chen H."/>
            <person name="Li W."/>
            <person name="Chen Y."/>
            <person name="Xu X."/>
            <person name="Zhang Y."/>
            <person name="Luo S."/>
            <person name="Chen H."/>
            <person name="Gao J."/>
            <person name="Mao Z."/>
            <person name="Pires J.C."/>
            <person name="Luo M."/>
            <person name="Kudrna D."/>
            <person name="Wing R.A."/>
            <person name="Meyers B.C."/>
            <person name="Yi K."/>
            <person name="Kong H."/>
            <person name="Lavrijsen P."/>
            <person name="Sunseri F."/>
            <person name="Falavigna A."/>
            <person name="Ye Y."/>
            <person name="Leebens-Mack J.H."/>
            <person name="Chen G."/>
        </authorList>
    </citation>
    <scope>NUCLEOTIDE SEQUENCE [LARGE SCALE GENOMIC DNA]</scope>
    <source>
        <strain evidence="4">cv. DH0086</strain>
    </source>
</reference>
<proteinExistence type="predicted"/>
<dbReference type="Gramene" id="ONK71417">
    <property type="protein sequence ID" value="ONK71417"/>
    <property type="gene ID" value="A4U43_C04F8340"/>
</dbReference>
<dbReference type="Gene3D" id="3.40.47.10">
    <property type="match status" value="1"/>
</dbReference>
<feature type="region of interest" description="Disordered" evidence="1">
    <location>
        <begin position="176"/>
        <end position="214"/>
    </location>
</feature>
<keyword evidence="4" id="KW-1185">Reference proteome</keyword>
<evidence type="ECO:0000313" key="3">
    <source>
        <dbReference type="EMBL" id="ONK71417.1"/>
    </source>
</evidence>
<dbReference type="Proteomes" id="UP000243459">
    <property type="component" value="Chromosome 4"/>
</dbReference>
<dbReference type="PANTHER" id="PTHR11877:SF10">
    <property type="entry name" value="TYPE III POLYKETIDE SYNTHASE B"/>
    <property type="match status" value="1"/>
</dbReference>
<dbReference type="AlphaFoldDB" id="A0A5P1F1Y1"/>
<dbReference type="InterPro" id="IPR011141">
    <property type="entry name" value="Polyketide_synthase_type-III"/>
</dbReference>
<dbReference type="GO" id="GO:0009813">
    <property type="term" value="P:flavonoid biosynthetic process"/>
    <property type="evidence" value="ECO:0007669"/>
    <property type="project" value="UniProtKB-ARBA"/>
</dbReference>
<sequence>MGSTGERSPLRANKGKACILALGKAFPHQIVMQDYLVDGYFKNTNCEDPELKQKLARLCKTTTVKTRYVVMSEEILNKYPELAKEGLPTVQQRLEVSHKAVTEWRPRLSICNRPMHGGASPHHPPRLRLLQRGHRREQPRQQSPPRHLRNNRLRLPAPSSDPPYYDLVGAAALRRRVQPPPSAPTHRTELPLIRAHTPPSQPHTRNTDKTIRAA</sequence>
<evidence type="ECO:0000313" key="4">
    <source>
        <dbReference type="Proteomes" id="UP000243459"/>
    </source>
</evidence>